<keyword evidence="1" id="KW-0812">Transmembrane</keyword>
<evidence type="ECO:0000313" key="2">
    <source>
        <dbReference type="EMBL" id="AEP35544.1"/>
    </source>
</evidence>
<gene>
    <name evidence="2" type="ordered locus">CTO_0998</name>
</gene>
<feature type="transmembrane region" description="Helical" evidence="1">
    <location>
        <begin position="6"/>
        <end position="29"/>
    </location>
</feature>
<proteinExistence type="predicted"/>
<dbReference type="AlphaFoldDB" id="G4NN46"/>
<name>G4NN46_CHLT4</name>
<keyword evidence="1" id="KW-0472">Membrane</keyword>
<organism evidence="2 3">
    <name type="scientific">Chlamydia trachomatis serovar A (strain A2497)</name>
    <dbReference type="NCBI Taxonomy" id="580047"/>
    <lineage>
        <taxon>Bacteria</taxon>
        <taxon>Pseudomonadati</taxon>
        <taxon>Chlamydiota</taxon>
        <taxon>Chlamydiia</taxon>
        <taxon>Chlamydiales</taxon>
        <taxon>Chlamydiaceae</taxon>
        <taxon>Chlamydia/Chlamydophila group</taxon>
        <taxon>Chlamydia</taxon>
    </lineage>
</organism>
<accession>G4NN46</accession>
<protein>
    <submittedName>
        <fullName evidence="2">Uncharacterized protein</fullName>
    </submittedName>
</protein>
<keyword evidence="1" id="KW-1133">Transmembrane helix</keyword>
<evidence type="ECO:0000313" key="3">
    <source>
        <dbReference type="Proteomes" id="UP000009287"/>
    </source>
</evidence>
<dbReference type="KEGG" id="cra:CTO_0998"/>
<evidence type="ECO:0000256" key="1">
    <source>
        <dbReference type="SAM" id="Phobius"/>
    </source>
</evidence>
<dbReference type="EMBL" id="CP002401">
    <property type="protein sequence ID" value="AEP35544.1"/>
    <property type="molecule type" value="Genomic_DNA"/>
</dbReference>
<sequence length="33" mass="3939">MYASSLGWLILFVSYFYTNIFETLFVLCIEKIL</sequence>
<reference evidence="2 3" key="1">
    <citation type="journal article" date="2011" name="J. Exp. Med.">
        <title>A live-attenuated chlamydial vaccine protects against trachoma in nonhuman primates.</title>
        <authorList>
            <person name="Kari L."/>
            <person name="Whitmire W.M."/>
            <person name="Olivares-Zavaleta N."/>
            <person name="Goheen M.M."/>
            <person name="Taylor L.D."/>
            <person name="Carlson J.H."/>
            <person name="Sturdevant G.L."/>
            <person name="Lu C."/>
            <person name="Bakios L.E."/>
            <person name="Randall L.B."/>
            <person name="Parnell M.J."/>
            <person name="Zhong G."/>
            <person name="Caldwell H.D."/>
        </authorList>
    </citation>
    <scope>NUCLEOTIDE SEQUENCE [LARGE SCALE GENOMIC DNA]</scope>
    <source>
        <strain evidence="2 3">A2497</strain>
    </source>
</reference>
<dbReference type="Proteomes" id="UP000009287">
    <property type="component" value="Chromosome"/>
</dbReference>